<evidence type="ECO:0000313" key="1">
    <source>
        <dbReference type="EMBL" id="AXN58421.1"/>
    </source>
</evidence>
<dbReference type="RefSeq" id="YP_010097836.1">
    <property type="nucleotide sequence ID" value="NC_055761.1"/>
</dbReference>
<dbReference type="Proteomes" id="UP000259950">
    <property type="component" value="Segment"/>
</dbReference>
<dbReference type="GO" id="GO:0003676">
    <property type="term" value="F:nucleic acid binding"/>
    <property type="evidence" value="ECO:0007669"/>
    <property type="project" value="InterPro"/>
</dbReference>
<reference evidence="1" key="1">
    <citation type="submission" date="2018-07" db="EMBL/GenBank/DDBJ databases">
        <title>Complete genome sequence of the cyanophage S-PRM1 isolated from Singapore coastal waters.</title>
        <authorList>
            <person name="Chenard C."/>
            <person name="Kolundzija S."/>
            <person name="Lauro F.M."/>
        </authorList>
    </citation>
    <scope>NUCLEOTIDE SEQUENCE [LARGE SCALE GENOMIC DNA]</scope>
</reference>
<dbReference type="GeneID" id="65115503"/>
<dbReference type="EMBL" id="MH629685">
    <property type="protein sequence ID" value="AXN58421.1"/>
    <property type="molecule type" value="Genomic_DNA"/>
</dbReference>
<dbReference type="Gene3D" id="3.40.1350.10">
    <property type="match status" value="1"/>
</dbReference>
<sequence>MTSYRLKGIASEKLFAARYYELVDDEQMQLVEPTIDYGWDYKIEKTGVRIQVKRHTPNKKYNPFNMDLRRKRNKCTGNYTGTEFDYIAIHDVDADDFIIAHVSQLMNGDKMKQSVGIRSLNNEGFEILTA</sequence>
<organism evidence="1">
    <name type="scientific">Synechococcus virus S-PRM1</name>
    <dbReference type="NCBI Taxonomy" id="2100130"/>
    <lineage>
        <taxon>Viruses</taxon>
        <taxon>Duplodnaviria</taxon>
        <taxon>Heunggongvirae</taxon>
        <taxon>Uroviricota</taxon>
        <taxon>Caudoviricetes</taxon>
        <taxon>Pantevenvirales</taxon>
        <taxon>Kyanoviridae</taxon>
        <taxon>Makelovirus</taxon>
        <taxon>Makelovirus prm1</taxon>
    </lineage>
</organism>
<evidence type="ECO:0000313" key="2">
    <source>
        <dbReference type="Proteomes" id="UP000259950"/>
    </source>
</evidence>
<keyword evidence="2" id="KW-1185">Reference proteome</keyword>
<accession>A0A346FKB6</accession>
<dbReference type="InterPro" id="IPR011856">
    <property type="entry name" value="tRNA_endonuc-like_dom_sf"/>
</dbReference>
<proteinExistence type="predicted"/>
<dbReference type="KEGG" id="vg:65115503"/>
<name>A0A346FKB6_9CAUD</name>
<protein>
    <submittedName>
        <fullName evidence="1">Uncharacterized protein</fullName>
    </submittedName>
</protein>